<sequence length="302" mass="33565">MTNKFIEQGYTFKPANVQMINNQWHDLSYMEGPRHQLDIYLPNEGTAPFPVIIDIYGGGLWRGDKSSFKLEPALQFLSAGFAVVSLDYSLLWQAPFPTQVYEVKAAIRWLKSKGILYNLDMNKTILMGESSGAQLAVLAGITANTAAFKNSTFGQFQTASEEVQGIVAMYGPYQVDQFPTQFAATKTKPKYAETGTDESFEGQLLGQNAPQDVPDLVNKIDPINYLTPQMPPIIGFAGTADQVVPYQQTIRLIEASQQMIGPEMAQLHLVEGAHHGIDDFMDTTNYQLKLQFIQKILGIKRG</sequence>
<dbReference type="InterPro" id="IPR049492">
    <property type="entry name" value="BD-FAE-like_dom"/>
</dbReference>
<evidence type="ECO:0000256" key="1">
    <source>
        <dbReference type="ARBA" id="ARBA00022801"/>
    </source>
</evidence>
<dbReference type="OMA" id="QGSAWTT"/>
<name>A0A7H1MLQ6_9LACO</name>
<dbReference type="GO" id="GO:0016787">
    <property type="term" value="F:hydrolase activity"/>
    <property type="evidence" value="ECO:0007669"/>
    <property type="project" value="UniProtKB-KW"/>
</dbReference>
<gene>
    <name evidence="3" type="ORF">FY536_03430</name>
</gene>
<keyword evidence="1 3" id="KW-0378">Hydrolase</keyword>
<dbReference type="InterPro" id="IPR029058">
    <property type="entry name" value="AB_hydrolase_fold"/>
</dbReference>
<dbReference type="RefSeq" id="WP_006846117.1">
    <property type="nucleotide sequence ID" value="NZ_CP026847.1"/>
</dbReference>
<dbReference type="InterPro" id="IPR050300">
    <property type="entry name" value="GDXG_lipolytic_enzyme"/>
</dbReference>
<evidence type="ECO:0000313" key="4">
    <source>
        <dbReference type="Proteomes" id="UP000516446"/>
    </source>
</evidence>
<reference evidence="3 4" key="1">
    <citation type="submission" date="2019-08" db="EMBL/GenBank/DDBJ databases">
        <authorList>
            <person name="Chang H.C."/>
            <person name="Mun S.Y."/>
        </authorList>
    </citation>
    <scope>NUCLEOTIDE SEQUENCE [LARGE SCALE GENOMIC DNA]</scope>
    <source>
        <strain evidence="3 4">SK</strain>
    </source>
</reference>
<evidence type="ECO:0000313" key="3">
    <source>
        <dbReference type="EMBL" id="QNT64392.1"/>
    </source>
</evidence>
<dbReference type="Pfam" id="PF20434">
    <property type="entry name" value="BD-FAE"/>
    <property type="match status" value="1"/>
</dbReference>
<dbReference type="SUPFAM" id="SSF53474">
    <property type="entry name" value="alpha/beta-Hydrolases"/>
    <property type="match status" value="1"/>
</dbReference>
<dbReference type="Proteomes" id="UP000516446">
    <property type="component" value="Chromosome"/>
</dbReference>
<dbReference type="PANTHER" id="PTHR48081:SF13">
    <property type="entry name" value="ALPHA_BETA HYDROLASE"/>
    <property type="match status" value="1"/>
</dbReference>
<dbReference type="EMBL" id="CP043431">
    <property type="protein sequence ID" value="QNT64392.1"/>
    <property type="molecule type" value="Genomic_DNA"/>
</dbReference>
<protein>
    <submittedName>
        <fullName evidence="3">Alpha/beta hydrolase</fullName>
    </submittedName>
</protein>
<evidence type="ECO:0000259" key="2">
    <source>
        <dbReference type="Pfam" id="PF20434"/>
    </source>
</evidence>
<keyword evidence="4" id="KW-1185">Reference proteome</keyword>
<dbReference type="AlphaFoldDB" id="A0A7H1MLQ6"/>
<organism evidence="3 4">
    <name type="scientific">Weissella koreensis</name>
    <dbReference type="NCBI Taxonomy" id="165096"/>
    <lineage>
        <taxon>Bacteria</taxon>
        <taxon>Bacillati</taxon>
        <taxon>Bacillota</taxon>
        <taxon>Bacilli</taxon>
        <taxon>Lactobacillales</taxon>
        <taxon>Lactobacillaceae</taxon>
        <taxon>Weissella</taxon>
    </lineage>
</organism>
<proteinExistence type="predicted"/>
<dbReference type="Gene3D" id="3.40.50.1820">
    <property type="entry name" value="alpha/beta hydrolase"/>
    <property type="match status" value="1"/>
</dbReference>
<feature type="domain" description="BD-FAE-like" evidence="2">
    <location>
        <begin position="37"/>
        <end position="253"/>
    </location>
</feature>
<accession>A0A7H1MLQ6</accession>
<dbReference type="PANTHER" id="PTHR48081">
    <property type="entry name" value="AB HYDROLASE SUPERFAMILY PROTEIN C4A8.06C"/>
    <property type="match status" value="1"/>
</dbReference>